<dbReference type="PANTHER" id="PTHR22935">
    <property type="entry name" value="PENICILLIN-BINDING PROTEIN"/>
    <property type="match status" value="1"/>
</dbReference>
<evidence type="ECO:0000313" key="5">
    <source>
        <dbReference type="EMBL" id="KAK6542430.1"/>
    </source>
</evidence>
<evidence type="ECO:0000313" key="6">
    <source>
        <dbReference type="Proteomes" id="UP001365542"/>
    </source>
</evidence>
<dbReference type="Gene3D" id="3.40.710.10">
    <property type="entry name" value="DD-peptidase/beta-lactamase superfamily"/>
    <property type="match status" value="1"/>
</dbReference>
<dbReference type="PANTHER" id="PTHR22935:SF95">
    <property type="entry name" value="BETA-LACTAMASE-LIKE 1-RELATED"/>
    <property type="match status" value="1"/>
</dbReference>
<name>A0AAV9XKX0_9PEZI</name>
<keyword evidence="3" id="KW-0472">Membrane</keyword>
<organism evidence="5 6">
    <name type="scientific">Orbilia ellipsospora</name>
    <dbReference type="NCBI Taxonomy" id="2528407"/>
    <lineage>
        <taxon>Eukaryota</taxon>
        <taxon>Fungi</taxon>
        <taxon>Dikarya</taxon>
        <taxon>Ascomycota</taxon>
        <taxon>Pezizomycotina</taxon>
        <taxon>Orbiliomycetes</taxon>
        <taxon>Orbiliales</taxon>
        <taxon>Orbiliaceae</taxon>
        <taxon>Orbilia</taxon>
    </lineage>
</organism>
<evidence type="ECO:0000256" key="1">
    <source>
        <dbReference type="ARBA" id="ARBA00038473"/>
    </source>
</evidence>
<evidence type="ECO:0000256" key="3">
    <source>
        <dbReference type="SAM" id="Phobius"/>
    </source>
</evidence>
<dbReference type="InterPro" id="IPR051478">
    <property type="entry name" value="Beta-lactamase-like_AB/R"/>
</dbReference>
<dbReference type="Pfam" id="PF00144">
    <property type="entry name" value="Beta-lactamase"/>
    <property type="match status" value="1"/>
</dbReference>
<dbReference type="InterPro" id="IPR001466">
    <property type="entry name" value="Beta-lactam-related"/>
</dbReference>
<comment type="caution">
    <text evidence="5">The sequence shown here is derived from an EMBL/GenBank/DDBJ whole genome shotgun (WGS) entry which is preliminary data.</text>
</comment>
<sequence>MADEKQQSIEQAEISRHGRLRSRDVGFLTLCLAIGSLVGAGLTLLAFRALIHDSSPLTPTLVRRDAPSPKPTGYTGKTVASTDNGAPSPWKCIPPPPQFLLKDSRIASHPGVIAALSDIKSLMEANAKTNPNDAVSVSIVHASKGKIFDFHSGRIRTNESATASPARVDGDSIYRIASISKMFVALETLVLGKQARLRKFIPEISFESRLQEIMPEFRLPVGFENDAAEITLAQLGSHTAGLARDVGDYLINDLHDIKFPPASDGMNVFDIYPAVRTDEEFLKQIAERPLIWKVGETPSYSNTGFDLFGMALTRYRQKMYGNNENFNDMMKKDIFEPVGMKHSFSGAIPAHLRRHITTPTGSSDVDKVFPLNNNPAGGIFSSSNDLAALLYKVIISTNPLLVSPGQRQSWLKSQFQMTDGLTSVGIPWETHKAVMPDYSTYNIYTKGGGLPSQFSLISTLPEFGYGIVALTSIGITDKEFYDGKSYTNPTTLSLEMHNILAPAVWKAYNDILVEDYVGKYASKDGSAHASIVFKEGMLVMESFVNKDIDLLYVADEVMWTEMGKTSRVFVGGGKLVPTGFEGQFRLSLLYTCVWAIADSLTTKDGWGVDKMVIKKDKTGRMAIDYRAIIGAPKLYKLDRK</sequence>
<feature type="region of interest" description="Disordered" evidence="2">
    <location>
        <begin position="58"/>
        <end position="88"/>
    </location>
</feature>
<feature type="domain" description="Beta-lactamase-related" evidence="4">
    <location>
        <begin position="150"/>
        <end position="474"/>
    </location>
</feature>
<evidence type="ECO:0000259" key="4">
    <source>
        <dbReference type="Pfam" id="PF00144"/>
    </source>
</evidence>
<keyword evidence="3" id="KW-0812">Transmembrane</keyword>
<keyword evidence="6" id="KW-1185">Reference proteome</keyword>
<dbReference type="AlphaFoldDB" id="A0AAV9XKX0"/>
<comment type="similarity">
    <text evidence="1">Belongs to the beta-lactamase family.</text>
</comment>
<proteinExistence type="inferred from homology"/>
<gene>
    <name evidence="5" type="ORF">TWF694_006386</name>
</gene>
<accession>A0AAV9XKX0</accession>
<feature type="transmembrane region" description="Helical" evidence="3">
    <location>
        <begin position="25"/>
        <end position="51"/>
    </location>
</feature>
<reference evidence="5 6" key="1">
    <citation type="submission" date="2019-10" db="EMBL/GenBank/DDBJ databases">
        <authorList>
            <person name="Palmer J.M."/>
        </authorList>
    </citation>
    <scope>NUCLEOTIDE SEQUENCE [LARGE SCALE GENOMIC DNA]</scope>
    <source>
        <strain evidence="5 6">TWF694</strain>
    </source>
</reference>
<protein>
    <recommendedName>
        <fullName evidence="4">Beta-lactamase-related domain-containing protein</fullName>
    </recommendedName>
</protein>
<dbReference type="Proteomes" id="UP001365542">
    <property type="component" value="Unassembled WGS sequence"/>
</dbReference>
<dbReference type="SUPFAM" id="SSF56601">
    <property type="entry name" value="beta-lactamase/transpeptidase-like"/>
    <property type="match status" value="1"/>
</dbReference>
<evidence type="ECO:0000256" key="2">
    <source>
        <dbReference type="SAM" id="MobiDB-lite"/>
    </source>
</evidence>
<dbReference type="EMBL" id="JAVHJO010000002">
    <property type="protein sequence ID" value="KAK6542430.1"/>
    <property type="molecule type" value="Genomic_DNA"/>
</dbReference>
<keyword evidence="3" id="KW-1133">Transmembrane helix</keyword>
<dbReference type="InterPro" id="IPR012338">
    <property type="entry name" value="Beta-lactam/transpept-like"/>
</dbReference>